<keyword evidence="7" id="KW-1185">Reference proteome</keyword>
<dbReference type="GO" id="GO:0032259">
    <property type="term" value="P:methylation"/>
    <property type="evidence" value="ECO:0007669"/>
    <property type="project" value="UniProtKB-KW"/>
</dbReference>
<dbReference type="GO" id="GO:0008757">
    <property type="term" value="F:S-adenosylmethionine-dependent methyltransferase activity"/>
    <property type="evidence" value="ECO:0007669"/>
    <property type="project" value="InterPro"/>
</dbReference>
<feature type="domain" description="Methyltransferase type 11" evidence="4">
    <location>
        <begin position="53"/>
        <end position="145"/>
    </location>
</feature>
<dbReference type="EMBL" id="AP022567">
    <property type="protein sequence ID" value="BBX38151.1"/>
    <property type="molecule type" value="Genomic_DNA"/>
</dbReference>
<evidence type="ECO:0000313" key="6">
    <source>
        <dbReference type="EMBL" id="BDY32787.1"/>
    </source>
</evidence>
<gene>
    <name evidence="6" type="primary">COQ3_6</name>
    <name evidence="6" type="ORF">hbim_06757</name>
    <name evidence="5" type="ORF">MMAGJ_74330</name>
</gene>
<evidence type="ECO:0000313" key="7">
    <source>
        <dbReference type="Proteomes" id="UP000465622"/>
    </source>
</evidence>
<dbReference type="Gene3D" id="3.40.50.150">
    <property type="entry name" value="Vaccinia Virus protein VP39"/>
    <property type="match status" value="1"/>
</dbReference>
<evidence type="ECO:0000259" key="4">
    <source>
        <dbReference type="Pfam" id="PF08241"/>
    </source>
</evidence>
<sequence length="267" mass="29164">MDQPDLDARIQDYYRNQFAESDRLGNRSAQGRLEFERVQELIGARIGPRSRILDVGGGTGVHAAALAERGHDVVLIDPVPDHVDTARRHGTFVAEHGDARDLRFPDSAFDAVLLFGPLYHIAARQSRIRCLREAKRVSRSGGWVFAAVIPRFASHAVNTLGRGDLLDQPYPAELVALLERGDPPATIRFPGGHFHTGEELLQELAAAGLPDAEAHAIEGANGFALEELPVVDEAIHQAALSLVRRTGHLPGIRDMSNHLMGIARVQK</sequence>
<evidence type="ECO:0000256" key="1">
    <source>
        <dbReference type="ARBA" id="ARBA00022603"/>
    </source>
</evidence>
<dbReference type="InterPro" id="IPR013216">
    <property type="entry name" value="Methyltransf_11"/>
</dbReference>
<reference evidence="6" key="3">
    <citation type="submission" date="2023-03" db="EMBL/GenBank/DDBJ databases">
        <title>Draft genome sequence of a Mycolicibacterium mageritense strain H4_3_1 isolated from a hybrid biological-inorganic system reactor.</title>
        <authorList>
            <person name="Feng X."/>
            <person name="Kazama D."/>
            <person name="Sato K."/>
            <person name="Kobayashi H."/>
        </authorList>
    </citation>
    <scope>NUCLEOTIDE SEQUENCE</scope>
    <source>
        <strain evidence="6">H4_3_1</strain>
    </source>
</reference>
<dbReference type="AlphaFoldDB" id="A0AAI8XS63"/>
<keyword evidence="1 6" id="KW-0489">Methyltransferase</keyword>
<protein>
    <submittedName>
        <fullName evidence="6">Ubiquinone biosynthesis O-methyltransferase, mitochondrial</fullName>
        <ecNumber evidence="6">2.1.1.222</ecNumber>
    </submittedName>
</protein>
<dbReference type="Proteomes" id="UP001241092">
    <property type="component" value="Chromosome"/>
</dbReference>
<dbReference type="RefSeq" id="WP_036443032.1">
    <property type="nucleotide sequence ID" value="NZ_AP022567.1"/>
</dbReference>
<dbReference type="Proteomes" id="UP000465622">
    <property type="component" value="Chromosome"/>
</dbReference>
<dbReference type="SUPFAM" id="SSF53335">
    <property type="entry name" value="S-adenosyl-L-methionine-dependent methyltransferases"/>
    <property type="match status" value="1"/>
</dbReference>
<evidence type="ECO:0000313" key="8">
    <source>
        <dbReference type="Proteomes" id="UP001241092"/>
    </source>
</evidence>
<dbReference type="PANTHER" id="PTHR43464">
    <property type="entry name" value="METHYLTRANSFERASE"/>
    <property type="match status" value="1"/>
</dbReference>
<dbReference type="GO" id="GO:0102208">
    <property type="term" value="F:2-polyprenyl-6-hydroxyphenol methylase activity"/>
    <property type="evidence" value="ECO:0007669"/>
    <property type="project" value="UniProtKB-EC"/>
</dbReference>
<dbReference type="PANTHER" id="PTHR43464:SF19">
    <property type="entry name" value="UBIQUINONE BIOSYNTHESIS O-METHYLTRANSFERASE, MITOCHONDRIAL"/>
    <property type="match status" value="1"/>
</dbReference>
<keyword evidence="6" id="KW-0830">Ubiquinone</keyword>
<evidence type="ECO:0000256" key="3">
    <source>
        <dbReference type="ARBA" id="ARBA00022691"/>
    </source>
</evidence>
<organism evidence="6 8">
    <name type="scientific">Mycolicibacterium mageritense</name>
    <name type="common">Mycobacterium mageritense</name>
    <dbReference type="NCBI Taxonomy" id="53462"/>
    <lineage>
        <taxon>Bacteria</taxon>
        <taxon>Bacillati</taxon>
        <taxon>Actinomycetota</taxon>
        <taxon>Actinomycetes</taxon>
        <taxon>Mycobacteriales</taxon>
        <taxon>Mycobacteriaceae</taxon>
        <taxon>Mycolicibacterium</taxon>
    </lineage>
</organism>
<name>A0AAI8XS63_MYCME</name>
<dbReference type="EMBL" id="AP027452">
    <property type="protein sequence ID" value="BDY32787.1"/>
    <property type="molecule type" value="Genomic_DNA"/>
</dbReference>
<evidence type="ECO:0000256" key="2">
    <source>
        <dbReference type="ARBA" id="ARBA00022679"/>
    </source>
</evidence>
<dbReference type="CDD" id="cd02440">
    <property type="entry name" value="AdoMet_MTases"/>
    <property type="match status" value="1"/>
</dbReference>
<keyword evidence="3" id="KW-0949">S-adenosyl-L-methionine</keyword>
<reference evidence="5" key="2">
    <citation type="submission" date="2020-02" db="EMBL/GenBank/DDBJ databases">
        <authorList>
            <person name="Matsumoto Y."/>
            <person name="Motooka D."/>
            <person name="Nakamura S."/>
        </authorList>
    </citation>
    <scope>NUCLEOTIDE SEQUENCE</scope>
    <source>
        <strain evidence="5">JCM 12375</strain>
    </source>
</reference>
<reference evidence="5 7" key="1">
    <citation type="journal article" date="2019" name="Emerg. Microbes Infect.">
        <title>Comprehensive subspecies identification of 175 nontuberculous mycobacteria species based on 7547 genomic profiles.</title>
        <authorList>
            <person name="Matsumoto Y."/>
            <person name="Kinjo T."/>
            <person name="Motooka D."/>
            <person name="Nabeya D."/>
            <person name="Jung N."/>
            <person name="Uechi K."/>
            <person name="Horii T."/>
            <person name="Iida T."/>
            <person name="Fujita J."/>
            <person name="Nakamura S."/>
        </authorList>
    </citation>
    <scope>NUCLEOTIDE SEQUENCE [LARGE SCALE GENOMIC DNA]</scope>
    <source>
        <strain evidence="5 7">JCM 12375</strain>
    </source>
</reference>
<accession>A0AAI8XS63</accession>
<dbReference type="InterPro" id="IPR029063">
    <property type="entry name" value="SAM-dependent_MTases_sf"/>
</dbReference>
<dbReference type="Pfam" id="PF08241">
    <property type="entry name" value="Methyltransf_11"/>
    <property type="match status" value="1"/>
</dbReference>
<keyword evidence="2 6" id="KW-0808">Transferase</keyword>
<proteinExistence type="predicted"/>
<evidence type="ECO:0000313" key="5">
    <source>
        <dbReference type="EMBL" id="BBX38151.1"/>
    </source>
</evidence>
<dbReference type="EC" id="2.1.1.222" evidence="6"/>